<proteinExistence type="predicted"/>
<sequence length="568" mass="60942">MIRTALIAVFLFLAALPARAQDSWWVQIAARPTLSAATDFAREAATQISGIHGFYLGNGFYAIAIGPFDRSEADQTRSRLLNARAIPSDSFVKDSRSFDQQFWPIGGAITAPAVALAPAPLATATLPDETPREARASESTLTRDERELLQTALQWAGFYDAAIDGAFGRGTRAAMEAWQLANAAEPTGILTTRQRADLVAQYNAVLTALDLQTTTETAAGIEMLIPKASVVFTEYQPPFVKYEASSDAGSERVLLISQAGDAAQLRGLYEVMQSLDIVPVEGERSFWADRFVIEGRDENIISYTEANLSAGEIKGFTLVWPSDDLATYQRLRREMQASFARLTGTLDPAIAPPSEDQSVDMVAGLAIRQPTFARSGFYVSQSGHVLTSYQGLDQCSRITVAEDLMMRIEVIDEDLGLALLTPPTAQSPRAVAQIDTAVPRLRDRVAVAGFPFGGVLADPTLTFGTLADLRNLKGDPSQARLELTAQPSDAGGPILNSKGHVIGMLLTTEAQSQQTLPEGVSFAVKSADIAAFLTTAGLNVAPLEQTDALSPVAQTRLAADLGVLVSCW</sequence>
<dbReference type="Gene3D" id="1.10.101.10">
    <property type="entry name" value="PGBD-like superfamily/PGBD"/>
    <property type="match status" value="1"/>
</dbReference>
<feature type="domain" description="Peptidoglycan binding-like" evidence="2">
    <location>
        <begin position="143"/>
        <end position="194"/>
    </location>
</feature>
<organism evidence="3 4">
    <name type="scientific">Yoonia litorea</name>
    <dbReference type="NCBI Taxonomy" id="1123755"/>
    <lineage>
        <taxon>Bacteria</taxon>
        <taxon>Pseudomonadati</taxon>
        <taxon>Pseudomonadota</taxon>
        <taxon>Alphaproteobacteria</taxon>
        <taxon>Rhodobacterales</taxon>
        <taxon>Paracoccaceae</taxon>
        <taxon>Yoonia</taxon>
    </lineage>
</organism>
<feature type="chain" id="PRO_5011648029" evidence="1">
    <location>
        <begin position="21"/>
        <end position="568"/>
    </location>
</feature>
<dbReference type="InterPro" id="IPR036366">
    <property type="entry name" value="PGBDSf"/>
</dbReference>
<gene>
    <name evidence="3" type="ORF">SAMN05444714_1667</name>
</gene>
<feature type="signal peptide" evidence="1">
    <location>
        <begin position="1"/>
        <end position="20"/>
    </location>
</feature>
<dbReference type="SUPFAM" id="SSF50494">
    <property type="entry name" value="Trypsin-like serine proteases"/>
    <property type="match status" value="1"/>
</dbReference>
<keyword evidence="1" id="KW-0732">Signal</keyword>
<dbReference type="AlphaFoldDB" id="A0A1I6MEQ4"/>
<dbReference type="Gene3D" id="2.40.10.120">
    <property type="match status" value="1"/>
</dbReference>
<dbReference type="InterPro" id="IPR002477">
    <property type="entry name" value="Peptidoglycan-bd-like"/>
</dbReference>
<dbReference type="STRING" id="1123755.SAMN05444714_1667"/>
<reference evidence="3 4" key="1">
    <citation type="submission" date="2016-10" db="EMBL/GenBank/DDBJ databases">
        <authorList>
            <person name="de Groot N.N."/>
        </authorList>
    </citation>
    <scope>NUCLEOTIDE SEQUENCE [LARGE SCALE GENOMIC DNA]</scope>
    <source>
        <strain evidence="3 4">DSM 29433</strain>
    </source>
</reference>
<evidence type="ECO:0000259" key="2">
    <source>
        <dbReference type="Pfam" id="PF01471"/>
    </source>
</evidence>
<dbReference type="EMBL" id="FOZM01000001">
    <property type="protein sequence ID" value="SFS14219.1"/>
    <property type="molecule type" value="Genomic_DNA"/>
</dbReference>
<dbReference type="OrthoDB" id="6810892at2"/>
<dbReference type="PANTHER" id="PTHR43019:SF23">
    <property type="entry name" value="PROTEASE DO-LIKE 5, CHLOROPLASTIC"/>
    <property type="match status" value="1"/>
</dbReference>
<dbReference type="RefSeq" id="WP_090206287.1">
    <property type="nucleotide sequence ID" value="NZ_FOZM01000001.1"/>
</dbReference>
<dbReference type="InterPro" id="IPR036365">
    <property type="entry name" value="PGBD-like_sf"/>
</dbReference>
<dbReference type="Pfam" id="PF01471">
    <property type="entry name" value="PG_binding_1"/>
    <property type="match status" value="1"/>
</dbReference>
<accession>A0A1I6MEQ4</accession>
<name>A0A1I6MEQ4_9RHOB</name>
<dbReference type="PANTHER" id="PTHR43019">
    <property type="entry name" value="SERINE ENDOPROTEASE DEGS"/>
    <property type="match status" value="1"/>
</dbReference>
<dbReference type="Proteomes" id="UP000198926">
    <property type="component" value="Unassembled WGS sequence"/>
</dbReference>
<evidence type="ECO:0000256" key="1">
    <source>
        <dbReference type="SAM" id="SignalP"/>
    </source>
</evidence>
<dbReference type="InterPro" id="IPR009003">
    <property type="entry name" value="Peptidase_S1_PA"/>
</dbReference>
<dbReference type="Pfam" id="PF13365">
    <property type="entry name" value="Trypsin_2"/>
    <property type="match status" value="1"/>
</dbReference>
<evidence type="ECO:0000313" key="4">
    <source>
        <dbReference type="Proteomes" id="UP000198926"/>
    </source>
</evidence>
<dbReference type="SUPFAM" id="SSF47090">
    <property type="entry name" value="PGBD-like"/>
    <property type="match status" value="1"/>
</dbReference>
<evidence type="ECO:0000313" key="3">
    <source>
        <dbReference type="EMBL" id="SFS14219.1"/>
    </source>
</evidence>
<keyword evidence="4" id="KW-1185">Reference proteome</keyword>
<protein>
    <submittedName>
        <fullName evidence="3">Putative peptidoglycan binding domain-containing protein</fullName>
    </submittedName>
</protein>